<name>A0A074Z4I3_OPIVI</name>
<keyword evidence="3" id="KW-1185">Reference proteome</keyword>
<organism evidence="2 3">
    <name type="scientific">Opisthorchis viverrini</name>
    <name type="common">Southeast Asian liver fluke</name>
    <dbReference type="NCBI Taxonomy" id="6198"/>
    <lineage>
        <taxon>Eukaryota</taxon>
        <taxon>Metazoa</taxon>
        <taxon>Spiralia</taxon>
        <taxon>Lophotrochozoa</taxon>
        <taxon>Platyhelminthes</taxon>
        <taxon>Trematoda</taxon>
        <taxon>Digenea</taxon>
        <taxon>Opisthorchiida</taxon>
        <taxon>Opisthorchiata</taxon>
        <taxon>Opisthorchiidae</taxon>
        <taxon>Opisthorchis</taxon>
    </lineage>
</organism>
<dbReference type="Proteomes" id="UP000054324">
    <property type="component" value="Unassembled WGS sequence"/>
</dbReference>
<dbReference type="EMBL" id="KL597058">
    <property type="protein sequence ID" value="KER20437.1"/>
    <property type="molecule type" value="Genomic_DNA"/>
</dbReference>
<evidence type="ECO:0000313" key="3">
    <source>
        <dbReference type="Proteomes" id="UP000054324"/>
    </source>
</evidence>
<dbReference type="AlphaFoldDB" id="A0A074Z4I3"/>
<gene>
    <name evidence="2" type="ORF">T265_11019</name>
</gene>
<dbReference type="GeneID" id="20325187"/>
<accession>A0A074Z4I3</accession>
<reference evidence="2 3" key="1">
    <citation type="submission" date="2013-11" db="EMBL/GenBank/DDBJ databases">
        <title>Opisthorchis viverrini - life in the bile duct.</title>
        <authorList>
            <person name="Young N.D."/>
            <person name="Nagarajan N."/>
            <person name="Lin S.J."/>
            <person name="Korhonen P.K."/>
            <person name="Jex A.R."/>
            <person name="Hall R.S."/>
            <person name="Safavi-Hemami H."/>
            <person name="Kaewkong W."/>
            <person name="Bertrand D."/>
            <person name="Gao S."/>
            <person name="Seet Q."/>
            <person name="Wongkham S."/>
            <person name="Teh B.T."/>
            <person name="Wongkham C."/>
            <person name="Intapan P.M."/>
            <person name="Maleewong W."/>
            <person name="Yang X."/>
            <person name="Hu M."/>
            <person name="Wang Z."/>
            <person name="Hofmann A."/>
            <person name="Sternberg P.W."/>
            <person name="Tan P."/>
            <person name="Wang J."/>
            <person name="Gasser R.B."/>
        </authorList>
    </citation>
    <scope>NUCLEOTIDE SEQUENCE [LARGE SCALE GENOMIC DNA]</scope>
</reference>
<protein>
    <submittedName>
        <fullName evidence="2">Uncharacterized protein</fullName>
    </submittedName>
</protein>
<evidence type="ECO:0000256" key="1">
    <source>
        <dbReference type="SAM" id="MobiDB-lite"/>
    </source>
</evidence>
<proteinExistence type="predicted"/>
<dbReference type="KEGG" id="ovi:T265_11019"/>
<sequence length="102" mass="11456">MFLTMSTTSGTSLQWTPERIADNRRFPAIFRRHSSTTLEPGPEVETDKPFGLKEEFTRDKLGEGRNAEMLEHLNLVDVSGGRTKPKDCLSRSDALSIESEVT</sequence>
<evidence type="ECO:0000313" key="2">
    <source>
        <dbReference type="EMBL" id="KER20437.1"/>
    </source>
</evidence>
<dbReference type="RefSeq" id="XP_009175820.1">
    <property type="nucleotide sequence ID" value="XM_009177556.1"/>
</dbReference>
<dbReference type="CTD" id="20325187"/>
<feature type="region of interest" description="Disordered" evidence="1">
    <location>
        <begin position="81"/>
        <end position="102"/>
    </location>
</feature>